<keyword evidence="6" id="KW-1185">Reference proteome</keyword>
<feature type="domain" description="Bromo" evidence="4">
    <location>
        <begin position="275"/>
        <end position="345"/>
    </location>
</feature>
<evidence type="ECO:0000259" key="4">
    <source>
        <dbReference type="PROSITE" id="PS50014"/>
    </source>
</evidence>
<dbReference type="Gene3D" id="1.20.920.10">
    <property type="entry name" value="Bromodomain-like"/>
    <property type="match status" value="1"/>
</dbReference>
<sequence>EDEEKFLALVSEIEEIRAGKWDDQLLKNSKEDIKKEDQSEKHLSESLEIKETQEINASNDEKKTEEMAVVENEDKQNEEIAQSTDREQLGQKDIDDNREQQPAIDNDIDQASNVDVSAQPEQEKQTNDVEQSLQSSTEDILVSAEEPTSTLEPSTEESSRMAQKRQAEDIATSEELQLKRSRLDNREEANVESEIENEPLNADTTKTEYSTDVSQGTTPAEMDYTKDGEESGAGESNAPTPTNERSGSHSKKLSKEDPRHKSWLKNINLLWREIANHKNGTMFMNPIKESIAPQYYDIVKKPMDLKTIKNRIRDGLINTTTEFERDVILMLTNSLMYNTEGTEVYQMAKEMLDDATEQIRIFKTADEDTSASTHTRAASMAAKERKKSLANE</sequence>
<dbReference type="PROSITE" id="PS50014">
    <property type="entry name" value="BROMODOMAIN_2"/>
    <property type="match status" value="1"/>
</dbReference>
<dbReference type="InterPro" id="IPR036427">
    <property type="entry name" value="Bromodomain-like_sf"/>
</dbReference>
<protein>
    <recommendedName>
        <fullName evidence="4">Bromo domain-containing protein</fullName>
    </recommendedName>
</protein>
<feature type="compositionally biased region" description="Basic and acidic residues" evidence="3">
    <location>
        <begin position="176"/>
        <end position="189"/>
    </location>
</feature>
<feature type="compositionally biased region" description="Polar residues" evidence="3">
    <location>
        <begin position="109"/>
        <end position="120"/>
    </location>
</feature>
<organism evidence="5 6">
    <name type="scientific">Rhizopus azygosporus</name>
    <name type="common">Rhizopus microsporus var. azygosporus</name>
    <dbReference type="NCBI Taxonomy" id="86630"/>
    <lineage>
        <taxon>Eukaryota</taxon>
        <taxon>Fungi</taxon>
        <taxon>Fungi incertae sedis</taxon>
        <taxon>Mucoromycota</taxon>
        <taxon>Mucoromycotina</taxon>
        <taxon>Mucoromycetes</taxon>
        <taxon>Mucorales</taxon>
        <taxon>Mucorineae</taxon>
        <taxon>Rhizopodaceae</taxon>
        <taxon>Rhizopus</taxon>
    </lineage>
</organism>
<proteinExistence type="predicted"/>
<dbReference type="Pfam" id="PF00439">
    <property type="entry name" value="Bromodomain"/>
    <property type="match status" value="1"/>
</dbReference>
<accession>A0A367KET9</accession>
<dbReference type="PANTHER" id="PTHR15398:SF4">
    <property type="entry name" value="BROMODOMAIN-CONTAINING PROTEIN 8 ISOFORM X1"/>
    <property type="match status" value="1"/>
</dbReference>
<feature type="compositionally biased region" description="Basic and acidic residues" evidence="3">
    <location>
        <begin position="31"/>
        <end position="99"/>
    </location>
</feature>
<evidence type="ECO:0000256" key="1">
    <source>
        <dbReference type="ARBA" id="ARBA00023117"/>
    </source>
</evidence>
<dbReference type="AlphaFoldDB" id="A0A367KET9"/>
<evidence type="ECO:0000256" key="3">
    <source>
        <dbReference type="SAM" id="MobiDB-lite"/>
    </source>
</evidence>
<dbReference type="SUPFAM" id="SSF47370">
    <property type="entry name" value="Bromodomain"/>
    <property type="match status" value="1"/>
</dbReference>
<dbReference type="GO" id="GO:0006325">
    <property type="term" value="P:chromatin organization"/>
    <property type="evidence" value="ECO:0007669"/>
    <property type="project" value="UniProtKB-ARBA"/>
</dbReference>
<evidence type="ECO:0000313" key="6">
    <source>
        <dbReference type="Proteomes" id="UP000252139"/>
    </source>
</evidence>
<feature type="compositionally biased region" description="Low complexity" evidence="3">
    <location>
        <begin position="143"/>
        <end position="153"/>
    </location>
</feature>
<dbReference type="InterPro" id="IPR001487">
    <property type="entry name" value="Bromodomain"/>
</dbReference>
<feature type="compositionally biased region" description="Polar residues" evidence="3">
    <location>
        <begin position="128"/>
        <end position="138"/>
    </location>
</feature>
<dbReference type="GO" id="GO:0035267">
    <property type="term" value="C:NuA4 histone acetyltransferase complex"/>
    <property type="evidence" value="ECO:0007669"/>
    <property type="project" value="TreeGrafter"/>
</dbReference>
<gene>
    <name evidence="5" type="ORF">CU097_000472</name>
</gene>
<feature type="compositionally biased region" description="Polar residues" evidence="3">
    <location>
        <begin position="202"/>
        <end position="218"/>
    </location>
</feature>
<reference evidence="5 6" key="1">
    <citation type="journal article" date="2018" name="G3 (Bethesda)">
        <title>Phylogenetic and Phylogenomic Definition of Rhizopus Species.</title>
        <authorList>
            <person name="Gryganskyi A.P."/>
            <person name="Golan J."/>
            <person name="Dolatabadi S."/>
            <person name="Mondo S."/>
            <person name="Robb S."/>
            <person name="Idnurm A."/>
            <person name="Muszewska A."/>
            <person name="Steczkiewicz K."/>
            <person name="Masonjones S."/>
            <person name="Liao H.L."/>
            <person name="Gajdeczka M.T."/>
            <person name="Anike F."/>
            <person name="Vuek A."/>
            <person name="Anishchenko I.M."/>
            <person name="Voigt K."/>
            <person name="de Hoog G.S."/>
            <person name="Smith M.E."/>
            <person name="Heitman J."/>
            <person name="Vilgalys R."/>
            <person name="Stajich J.E."/>
        </authorList>
    </citation>
    <scope>NUCLEOTIDE SEQUENCE [LARGE SCALE GENOMIC DNA]</scope>
    <source>
        <strain evidence="5 6">CBS 357.93</strain>
    </source>
</reference>
<dbReference type="EMBL" id="PJQL01000041">
    <property type="protein sequence ID" value="RCI00763.1"/>
    <property type="molecule type" value="Genomic_DNA"/>
</dbReference>
<keyword evidence="1 2" id="KW-0103">Bromodomain</keyword>
<feature type="region of interest" description="Disordered" evidence="3">
    <location>
        <begin position="31"/>
        <end position="259"/>
    </location>
</feature>
<dbReference type="SMART" id="SM00297">
    <property type="entry name" value="BROMO"/>
    <property type="match status" value="1"/>
</dbReference>
<evidence type="ECO:0000256" key="2">
    <source>
        <dbReference type="PROSITE-ProRule" id="PRU00035"/>
    </source>
</evidence>
<evidence type="ECO:0000313" key="5">
    <source>
        <dbReference type="EMBL" id="RCI00763.1"/>
    </source>
</evidence>
<dbReference type="STRING" id="86630.A0A367KET9"/>
<dbReference type="Proteomes" id="UP000252139">
    <property type="component" value="Unassembled WGS sequence"/>
</dbReference>
<name>A0A367KET9_RHIAZ</name>
<dbReference type="PRINTS" id="PR00503">
    <property type="entry name" value="BROMODOMAIN"/>
</dbReference>
<feature type="region of interest" description="Disordered" evidence="3">
    <location>
        <begin position="366"/>
        <end position="392"/>
    </location>
</feature>
<feature type="non-terminal residue" evidence="5">
    <location>
        <position position="1"/>
    </location>
</feature>
<dbReference type="PANTHER" id="PTHR15398">
    <property type="entry name" value="BROMODOMAIN-CONTAINING PROTEIN 8"/>
    <property type="match status" value="1"/>
</dbReference>
<dbReference type="OrthoDB" id="1742084at2759"/>
<comment type="caution">
    <text evidence="5">The sequence shown here is derived from an EMBL/GenBank/DDBJ whole genome shotgun (WGS) entry which is preliminary data.</text>
</comment>